<keyword evidence="5" id="KW-0378">Hydrolase</keyword>
<evidence type="ECO:0000256" key="3">
    <source>
        <dbReference type="ARBA" id="ARBA00020071"/>
    </source>
</evidence>
<dbReference type="InterPro" id="IPR050248">
    <property type="entry name" value="Polysacc_deacetylase_ArnD"/>
</dbReference>
<dbReference type="EMBL" id="WTYV01000001">
    <property type="protein sequence ID" value="MXO70225.1"/>
    <property type="molecule type" value="Genomic_DNA"/>
</dbReference>
<keyword evidence="4" id="KW-0479">Metal-binding</keyword>
<dbReference type="RefSeq" id="WP_160770167.1">
    <property type="nucleotide sequence ID" value="NZ_WTYV01000001.1"/>
</dbReference>
<evidence type="ECO:0000313" key="10">
    <source>
        <dbReference type="Proteomes" id="UP000466966"/>
    </source>
</evidence>
<feature type="signal peptide" evidence="7">
    <location>
        <begin position="1"/>
        <end position="25"/>
    </location>
</feature>
<comment type="caution">
    <text evidence="9">The sequence shown here is derived from an EMBL/GenBank/DDBJ whole genome shotgun (WGS) entry which is preliminary data.</text>
</comment>
<evidence type="ECO:0000256" key="7">
    <source>
        <dbReference type="SAM" id="SignalP"/>
    </source>
</evidence>
<comment type="function">
    <text evidence="1">Is involved in generating a small heat-stable compound (Nod), an acylated oligomer of N-acetylglucosamine, that stimulates mitosis in various plant protoplasts.</text>
</comment>
<dbReference type="PANTHER" id="PTHR10587">
    <property type="entry name" value="GLYCOSYL TRANSFERASE-RELATED"/>
    <property type="match status" value="1"/>
</dbReference>
<protein>
    <recommendedName>
        <fullName evidence="3">Chitooligosaccharide deacetylase</fullName>
    </recommendedName>
    <alternativeName>
        <fullName evidence="6">Nodulation protein B</fullName>
    </alternativeName>
</protein>
<dbReference type="InterPro" id="IPR002509">
    <property type="entry name" value="NODB_dom"/>
</dbReference>
<evidence type="ECO:0000259" key="8">
    <source>
        <dbReference type="PROSITE" id="PS51677"/>
    </source>
</evidence>
<dbReference type="AlphaFoldDB" id="A0A844YPB6"/>
<gene>
    <name evidence="9" type="ORF">GRI99_01090</name>
</gene>
<dbReference type="OrthoDB" id="1828825at2"/>
<sequence>MIRLVAGLVLLVLAALPGLAGPAAAQDKTIAFSFDDVPRQAGAFFTPDERAIRLIAGLAEGGVAQAGFFVTPGNLGEDAGQGGEWRIRAYVAAGHVIANHSFGHTSLNEMTADEYLADVDQAQGWLDGMPGLRPWFRYPYLHEGRDRRRDAVRAGLARRGLLNAYVTVDNWDWHIDNLANQAQRDGKALDMDALRDFYVETLVSAAEHSDAVARDVLGRSPAQVILLHETDLNALFIADLAAGLQAAGWTIVPIEKAFADPIAGREPDTFHLGGGRITALAAEAGRDPGTLNHNSTNEGWLNAQFAARVLQGE</sequence>
<evidence type="ECO:0000256" key="2">
    <source>
        <dbReference type="ARBA" id="ARBA00010973"/>
    </source>
</evidence>
<dbReference type="Proteomes" id="UP000466966">
    <property type="component" value="Unassembled WGS sequence"/>
</dbReference>
<proteinExistence type="inferred from homology"/>
<keyword evidence="7" id="KW-0732">Signal</keyword>
<keyword evidence="10" id="KW-1185">Reference proteome</keyword>
<dbReference type="GO" id="GO:0046872">
    <property type="term" value="F:metal ion binding"/>
    <property type="evidence" value="ECO:0007669"/>
    <property type="project" value="UniProtKB-KW"/>
</dbReference>
<dbReference type="Pfam" id="PF01522">
    <property type="entry name" value="Polysacc_deac_1"/>
    <property type="match status" value="1"/>
</dbReference>
<evidence type="ECO:0000256" key="6">
    <source>
        <dbReference type="ARBA" id="ARBA00032976"/>
    </source>
</evidence>
<reference evidence="9 10" key="1">
    <citation type="submission" date="2019-12" db="EMBL/GenBank/DDBJ databases">
        <title>Genomic-based taxomic classification of the family Erythrobacteraceae.</title>
        <authorList>
            <person name="Xu L."/>
        </authorList>
    </citation>
    <scope>NUCLEOTIDE SEQUENCE [LARGE SCALE GENOMIC DNA]</scope>
    <source>
        <strain evidence="9 10">M0322</strain>
    </source>
</reference>
<dbReference type="InterPro" id="IPR011330">
    <property type="entry name" value="Glyco_hydro/deAcase_b/a-brl"/>
</dbReference>
<name>A0A844YPB6_9SPHN</name>
<comment type="similarity">
    <text evidence="2">Belongs to the polysaccharide deacetylase family.</text>
</comment>
<dbReference type="GO" id="GO:0016810">
    <property type="term" value="F:hydrolase activity, acting on carbon-nitrogen (but not peptide) bonds"/>
    <property type="evidence" value="ECO:0007669"/>
    <property type="project" value="InterPro"/>
</dbReference>
<evidence type="ECO:0000256" key="1">
    <source>
        <dbReference type="ARBA" id="ARBA00003236"/>
    </source>
</evidence>
<evidence type="ECO:0000256" key="5">
    <source>
        <dbReference type="ARBA" id="ARBA00022801"/>
    </source>
</evidence>
<accession>A0A844YPB6</accession>
<dbReference type="PANTHER" id="PTHR10587:SF133">
    <property type="entry name" value="CHITIN DEACETYLASE 1-RELATED"/>
    <property type="match status" value="1"/>
</dbReference>
<evidence type="ECO:0000313" key="9">
    <source>
        <dbReference type="EMBL" id="MXO70225.1"/>
    </source>
</evidence>
<feature type="chain" id="PRO_5032459642" description="Chitooligosaccharide deacetylase" evidence="7">
    <location>
        <begin position="26"/>
        <end position="313"/>
    </location>
</feature>
<dbReference type="PROSITE" id="PS51677">
    <property type="entry name" value="NODB"/>
    <property type="match status" value="1"/>
</dbReference>
<organism evidence="9 10">
    <name type="scientific">Alteraurantiacibacter buctensis</name>
    <dbReference type="NCBI Taxonomy" id="1503981"/>
    <lineage>
        <taxon>Bacteria</taxon>
        <taxon>Pseudomonadati</taxon>
        <taxon>Pseudomonadota</taxon>
        <taxon>Alphaproteobacteria</taxon>
        <taxon>Sphingomonadales</taxon>
        <taxon>Erythrobacteraceae</taxon>
        <taxon>Alteraurantiacibacter</taxon>
    </lineage>
</organism>
<dbReference type="SUPFAM" id="SSF88713">
    <property type="entry name" value="Glycoside hydrolase/deacetylase"/>
    <property type="match status" value="1"/>
</dbReference>
<dbReference type="GO" id="GO:0005975">
    <property type="term" value="P:carbohydrate metabolic process"/>
    <property type="evidence" value="ECO:0007669"/>
    <property type="project" value="InterPro"/>
</dbReference>
<feature type="domain" description="NodB homology" evidence="8">
    <location>
        <begin position="28"/>
        <end position="252"/>
    </location>
</feature>
<evidence type="ECO:0000256" key="4">
    <source>
        <dbReference type="ARBA" id="ARBA00022723"/>
    </source>
</evidence>
<dbReference type="Gene3D" id="3.20.20.370">
    <property type="entry name" value="Glycoside hydrolase/deacetylase"/>
    <property type="match status" value="1"/>
</dbReference>
<dbReference type="GO" id="GO:0016020">
    <property type="term" value="C:membrane"/>
    <property type="evidence" value="ECO:0007669"/>
    <property type="project" value="TreeGrafter"/>
</dbReference>